<dbReference type="Proteomes" id="UP001141806">
    <property type="component" value="Unassembled WGS sequence"/>
</dbReference>
<dbReference type="AlphaFoldDB" id="A0A9Q0KQY0"/>
<reference evidence="2" key="1">
    <citation type="journal article" date="2023" name="Plant J.">
        <title>The genome of the king protea, Protea cynaroides.</title>
        <authorList>
            <person name="Chang J."/>
            <person name="Duong T.A."/>
            <person name="Schoeman C."/>
            <person name="Ma X."/>
            <person name="Roodt D."/>
            <person name="Barker N."/>
            <person name="Li Z."/>
            <person name="Van de Peer Y."/>
            <person name="Mizrachi E."/>
        </authorList>
    </citation>
    <scope>NUCLEOTIDE SEQUENCE</scope>
    <source>
        <tissue evidence="2">Young leaves</tissue>
    </source>
</reference>
<evidence type="ECO:0000313" key="2">
    <source>
        <dbReference type="EMBL" id="KAJ4975019.1"/>
    </source>
</evidence>
<keyword evidence="3" id="KW-1185">Reference proteome</keyword>
<gene>
    <name evidence="2" type="ORF">NE237_008193</name>
</gene>
<sequence length="223" mass="24731">MSTFERWVDVTPSSQSSDSLSSQPSDSPIASHSTSFFPLSVISDSESLREILSYLLINMILQHRLLDFLMEIILSQLINGDNIEPTNGIHDGLRINIRPITITVVEDINPEISAHGLDENMLNSGVSVPLIDSQMPTHNEQQSPGPINELPEFDNYYSFSEDRIISVPDLPLATEVNSDLVSHPMVTRSKAGIQKPNPKFHVHAKIINLMALETMNLPPIAPK</sequence>
<feature type="region of interest" description="Disordered" evidence="1">
    <location>
        <begin position="1"/>
        <end position="31"/>
    </location>
</feature>
<name>A0A9Q0KQY0_9MAGN</name>
<feature type="compositionally biased region" description="Low complexity" evidence="1">
    <location>
        <begin position="13"/>
        <end position="31"/>
    </location>
</feature>
<evidence type="ECO:0000313" key="3">
    <source>
        <dbReference type="Proteomes" id="UP001141806"/>
    </source>
</evidence>
<protein>
    <submittedName>
        <fullName evidence="2">Uncharacterized protein</fullName>
    </submittedName>
</protein>
<dbReference type="EMBL" id="JAMYWD010000004">
    <property type="protein sequence ID" value="KAJ4975019.1"/>
    <property type="molecule type" value="Genomic_DNA"/>
</dbReference>
<organism evidence="2 3">
    <name type="scientific">Protea cynaroides</name>
    <dbReference type="NCBI Taxonomy" id="273540"/>
    <lineage>
        <taxon>Eukaryota</taxon>
        <taxon>Viridiplantae</taxon>
        <taxon>Streptophyta</taxon>
        <taxon>Embryophyta</taxon>
        <taxon>Tracheophyta</taxon>
        <taxon>Spermatophyta</taxon>
        <taxon>Magnoliopsida</taxon>
        <taxon>Proteales</taxon>
        <taxon>Proteaceae</taxon>
        <taxon>Protea</taxon>
    </lineage>
</organism>
<accession>A0A9Q0KQY0</accession>
<comment type="caution">
    <text evidence="2">The sequence shown here is derived from an EMBL/GenBank/DDBJ whole genome shotgun (WGS) entry which is preliminary data.</text>
</comment>
<proteinExistence type="predicted"/>
<evidence type="ECO:0000256" key="1">
    <source>
        <dbReference type="SAM" id="MobiDB-lite"/>
    </source>
</evidence>